<dbReference type="EMBL" id="JASSZA010000011">
    <property type="protein sequence ID" value="KAK2099276.1"/>
    <property type="molecule type" value="Genomic_DNA"/>
</dbReference>
<proteinExistence type="predicted"/>
<organism evidence="1 2">
    <name type="scientific">Saguinus oedipus</name>
    <name type="common">Cotton-top tamarin</name>
    <name type="synonym">Oedipomidas oedipus</name>
    <dbReference type="NCBI Taxonomy" id="9490"/>
    <lineage>
        <taxon>Eukaryota</taxon>
        <taxon>Metazoa</taxon>
        <taxon>Chordata</taxon>
        <taxon>Craniata</taxon>
        <taxon>Vertebrata</taxon>
        <taxon>Euteleostomi</taxon>
        <taxon>Mammalia</taxon>
        <taxon>Eutheria</taxon>
        <taxon>Euarchontoglires</taxon>
        <taxon>Primates</taxon>
        <taxon>Haplorrhini</taxon>
        <taxon>Platyrrhini</taxon>
        <taxon>Cebidae</taxon>
        <taxon>Callitrichinae</taxon>
        <taxon>Saguinus</taxon>
    </lineage>
</organism>
<protein>
    <submittedName>
        <fullName evidence="1">Uncharacterized protein</fullName>
    </submittedName>
</protein>
<gene>
    <name evidence="1" type="ORF">P7K49_024727</name>
</gene>
<sequence>MVLTLAGPSLDHSLAAPLVAISGPVAAKVTFSGQSPRPNKKKLKPKAARFACLGSVGPLAAAR</sequence>
<name>A0ABQ9UR15_SAGOE</name>
<reference evidence="1 2" key="1">
    <citation type="submission" date="2023-05" db="EMBL/GenBank/DDBJ databases">
        <title>B98-5 Cell Line De Novo Hybrid Assembly: An Optical Mapping Approach.</title>
        <authorList>
            <person name="Kananen K."/>
            <person name="Auerbach J.A."/>
            <person name="Kautto E."/>
            <person name="Blachly J.S."/>
        </authorList>
    </citation>
    <scope>NUCLEOTIDE SEQUENCE [LARGE SCALE GENOMIC DNA]</scope>
    <source>
        <strain evidence="1">B95-8</strain>
        <tissue evidence="1">Cell line</tissue>
    </source>
</reference>
<evidence type="ECO:0000313" key="1">
    <source>
        <dbReference type="EMBL" id="KAK2099276.1"/>
    </source>
</evidence>
<evidence type="ECO:0000313" key="2">
    <source>
        <dbReference type="Proteomes" id="UP001266305"/>
    </source>
</evidence>
<dbReference type="Proteomes" id="UP001266305">
    <property type="component" value="Unassembled WGS sequence"/>
</dbReference>
<comment type="caution">
    <text evidence="1">The sequence shown here is derived from an EMBL/GenBank/DDBJ whole genome shotgun (WGS) entry which is preliminary data.</text>
</comment>
<keyword evidence="2" id="KW-1185">Reference proteome</keyword>
<accession>A0ABQ9UR15</accession>